<dbReference type="EMBL" id="QOQD01000007">
    <property type="protein sequence ID" value="RCL73391.1"/>
    <property type="molecule type" value="Genomic_DNA"/>
</dbReference>
<evidence type="ECO:0000313" key="1">
    <source>
        <dbReference type="EMBL" id="RCL73391.1"/>
    </source>
</evidence>
<accession>A0A368DQA9</accession>
<dbReference type="Gene3D" id="3.90.550.10">
    <property type="entry name" value="Spore Coat Polysaccharide Biosynthesis Protein SpsA, Chain A"/>
    <property type="match status" value="1"/>
</dbReference>
<dbReference type="AlphaFoldDB" id="A0A368DQA9"/>
<organism evidence="1 2">
    <name type="scientific">PS1 clade bacterium</name>
    <dbReference type="NCBI Taxonomy" id="2175152"/>
    <lineage>
        <taxon>Bacteria</taxon>
        <taxon>Pseudomonadati</taxon>
        <taxon>Pseudomonadota</taxon>
        <taxon>Alphaproteobacteria</taxon>
        <taxon>PS1 clade</taxon>
    </lineage>
</organism>
<name>A0A368DQA9_9PROT</name>
<sequence length="259" mass="28971">MIFNPLIIVASELGIRDLSTEPPKPKEQVKAIVTAFKKVGDAGIGSVIVDGVTDDQISELQANGAYTMKTDMSEFGKDHNYRSKSGAERIAATVNKFDRYYTHDIVVAVPDDMPELKPYYMQALMYALSDSDVGIATMVSPLTKEERSNTEIVKAQVDWNSDRIVYPLEGSKVGTLRDIRRDINNFDTDDIYKLVPIHAWRRGPLDRLIQLPPSDREFDEGTDLVRALDAGMRIDVTFVTDNMKVLISPEELIGDEIEG</sequence>
<reference evidence="1 2" key="1">
    <citation type="journal article" date="2018" name="Microbiome">
        <title>Fine metagenomic profile of the Mediterranean stratified and mixed water columns revealed by assembly and recruitment.</title>
        <authorList>
            <person name="Haro-Moreno J.M."/>
            <person name="Lopez-Perez M."/>
            <person name="De La Torre J.R."/>
            <person name="Picazo A."/>
            <person name="Camacho A."/>
            <person name="Rodriguez-Valera F."/>
        </authorList>
    </citation>
    <scope>NUCLEOTIDE SEQUENCE [LARGE SCALE GENOMIC DNA]</scope>
    <source>
        <strain evidence="1">MED-G57</strain>
    </source>
</reference>
<dbReference type="SUPFAM" id="SSF53448">
    <property type="entry name" value="Nucleotide-diphospho-sugar transferases"/>
    <property type="match status" value="1"/>
</dbReference>
<comment type="caution">
    <text evidence="1">The sequence shown here is derived from an EMBL/GenBank/DDBJ whole genome shotgun (WGS) entry which is preliminary data.</text>
</comment>
<proteinExistence type="predicted"/>
<evidence type="ECO:0008006" key="3">
    <source>
        <dbReference type="Google" id="ProtNLM"/>
    </source>
</evidence>
<protein>
    <recommendedName>
        <fullName evidence="3">MobA-like NTP transferase domain-containing protein</fullName>
    </recommendedName>
</protein>
<dbReference type="Proteomes" id="UP000253570">
    <property type="component" value="Unassembled WGS sequence"/>
</dbReference>
<evidence type="ECO:0000313" key="2">
    <source>
        <dbReference type="Proteomes" id="UP000253570"/>
    </source>
</evidence>
<gene>
    <name evidence="1" type="ORF">DBW71_03835</name>
</gene>
<dbReference type="InterPro" id="IPR029044">
    <property type="entry name" value="Nucleotide-diphossugar_trans"/>
</dbReference>